<dbReference type="GO" id="GO:0006729">
    <property type="term" value="P:tetrahydrobiopterin biosynthetic process"/>
    <property type="evidence" value="ECO:0007669"/>
    <property type="project" value="InterPro"/>
</dbReference>
<comment type="caution">
    <text evidence="1">The sequence shown here is derived from an EMBL/GenBank/DDBJ whole genome shotgun (WGS) entry which is preliminary data.</text>
</comment>
<dbReference type="STRING" id="29170.A0A368FDM4"/>
<dbReference type="SUPFAM" id="SSF55248">
    <property type="entry name" value="PCD-like"/>
    <property type="match status" value="1"/>
</dbReference>
<reference evidence="1 2" key="1">
    <citation type="submission" date="2014-10" db="EMBL/GenBank/DDBJ databases">
        <title>Draft genome of the hookworm Ancylostoma caninum.</title>
        <authorList>
            <person name="Mitreva M."/>
        </authorList>
    </citation>
    <scope>NUCLEOTIDE SEQUENCE [LARGE SCALE GENOMIC DNA]</scope>
    <source>
        <strain evidence="1 2">Baltimore</strain>
    </source>
</reference>
<dbReference type="EMBL" id="JOJR01002207">
    <property type="protein sequence ID" value="RCN28970.1"/>
    <property type="molecule type" value="Genomic_DNA"/>
</dbReference>
<dbReference type="Proteomes" id="UP000252519">
    <property type="component" value="Unassembled WGS sequence"/>
</dbReference>
<gene>
    <name evidence="1" type="ORF">ANCCAN_25276</name>
</gene>
<sequence>MQKLVAKVSGNFVFHHLFTLLHFFSSHTFAVDALSITSSRLDALLISFVLWCYQCHQIAASMRGRTTNLFASVYRINNVAAVGARYLSSKRAKMVVSTHLLLIALSLIDFCTCTAPDCLKKLNEEQRKEVVSPLLTQGWQMVEGRDALRKVFQFKDFNEVNVHSNNETSKVVKTADSAM</sequence>
<evidence type="ECO:0000313" key="1">
    <source>
        <dbReference type="EMBL" id="RCN28970.1"/>
    </source>
</evidence>
<dbReference type="OrthoDB" id="277398at2759"/>
<protein>
    <recommendedName>
        <fullName evidence="3">4a-hydroxytetrahydrobiopterin dehydratase</fullName>
    </recommendedName>
</protein>
<organism evidence="1 2">
    <name type="scientific">Ancylostoma caninum</name>
    <name type="common">Dog hookworm</name>
    <dbReference type="NCBI Taxonomy" id="29170"/>
    <lineage>
        <taxon>Eukaryota</taxon>
        <taxon>Metazoa</taxon>
        <taxon>Ecdysozoa</taxon>
        <taxon>Nematoda</taxon>
        <taxon>Chromadorea</taxon>
        <taxon>Rhabditida</taxon>
        <taxon>Rhabditina</taxon>
        <taxon>Rhabditomorpha</taxon>
        <taxon>Strongyloidea</taxon>
        <taxon>Ancylostomatidae</taxon>
        <taxon>Ancylostomatinae</taxon>
        <taxon>Ancylostoma</taxon>
    </lineage>
</organism>
<evidence type="ECO:0000313" key="2">
    <source>
        <dbReference type="Proteomes" id="UP000252519"/>
    </source>
</evidence>
<dbReference type="GO" id="GO:0008124">
    <property type="term" value="F:4-alpha-hydroxytetrahydrobiopterin dehydratase activity"/>
    <property type="evidence" value="ECO:0007669"/>
    <property type="project" value="InterPro"/>
</dbReference>
<proteinExistence type="predicted"/>
<accession>A0A368FDM4</accession>
<evidence type="ECO:0008006" key="3">
    <source>
        <dbReference type="Google" id="ProtNLM"/>
    </source>
</evidence>
<keyword evidence="2" id="KW-1185">Reference proteome</keyword>
<dbReference type="InterPro" id="IPR036428">
    <property type="entry name" value="PCD_sf"/>
</dbReference>
<name>A0A368FDM4_ANCCA</name>
<dbReference type="Gene3D" id="3.30.1360.20">
    <property type="entry name" value="Transcriptional coactivator/pterin dehydratase"/>
    <property type="match status" value="1"/>
</dbReference>
<dbReference type="AlphaFoldDB" id="A0A368FDM4"/>